<dbReference type="InterPro" id="IPR011335">
    <property type="entry name" value="Restrct_endonuc-II-like"/>
</dbReference>
<dbReference type="InterPro" id="IPR003509">
    <property type="entry name" value="UPF0102_YraN-like"/>
</dbReference>
<dbReference type="Gene3D" id="3.40.1350.10">
    <property type="match status" value="1"/>
</dbReference>
<dbReference type="NCBIfam" id="NF009154">
    <property type="entry name" value="PRK12497.3-3"/>
    <property type="match status" value="1"/>
</dbReference>
<feature type="region of interest" description="Disordered" evidence="3">
    <location>
        <begin position="1"/>
        <end position="20"/>
    </location>
</feature>
<name>A0A2U2MSE4_9BIFI</name>
<proteinExistence type="inferred from homology"/>
<dbReference type="OrthoDB" id="9794876at2"/>
<accession>A0A2U2MSE4</accession>
<dbReference type="GO" id="GO:0003676">
    <property type="term" value="F:nucleic acid binding"/>
    <property type="evidence" value="ECO:0007669"/>
    <property type="project" value="InterPro"/>
</dbReference>
<evidence type="ECO:0000256" key="3">
    <source>
        <dbReference type="SAM" id="MobiDB-lite"/>
    </source>
</evidence>
<dbReference type="HAMAP" id="MF_00048">
    <property type="entry name" value="UPF0102"/>
    <property type="match status" value="1"/>
</dbReference>
<evidence type="ECO:0000313" key="5">
    <source>
        <dbReference type="Proteomes" id="UP000245753"/>
    </source>
</evidence>
<dbReference type="Pfam" id="PF02021">
    <property type="entry name" value="UPF0102"/>
    <property type="match status" value="1"/>
</dbReference>
<organism evidence="4 5">
    <name type="scientific">Bifidobacterium catulorum</name>
    <dbReference type="NCBI Taxonomy" id="1630173"/>
    <lineage>
        <taxon>Bacteria</taxon>
        <taxon>Bacillati</taxon>
        <taxon>Actinomycetota</taxon>
        <taxon>Actinomycetes</taxon>
        <taxon>Bifidobacteriales</taxon>
        <taxon>Bifidobacteriaceae</taxon>
        <taxon>Bifidobacterium</taxon>
    </lineage>
</organism>
<comment type="similarity">
    <text evidence="1 2">Belongs to the UPF0102 family.</text>
</comment>
<evidence type="ECO:0000256" key="1">
    <source>
        <dbReference type="ARBA" id="ARBA00006738"/>
    </source>
</evidence>
<keyword evidence="5" id="KW-1185">Reference proteome</keyword>
<dbReference type="InterPro" id="IPR011856">
    <property type="entry name" value="tRNA_endonuc-like_dom_sf"/>
</dbReference>
<evidence type="ECO:0000313" key="4">
    <source>
        <dbReference type="EMBL" id="PWG59785.1"/>
    </source>
</evidence>
<evidence type="ECO:0000256" key="2">
    <source>
        <dbReference type="HAMAP-Rule" id="MF_00048"/>
    </source>
</evidence>
<dbReference type="SUPFAM" id="SSF52980">
    <property type="entry name" value="Restriction endonuclease-like"/>
    <property type="match status" value="1"/>
</dbReference>
<dbReference type="EMBL" id="QFFN01000013">
    <property type="protein sequence ID" value="PWG59785.1"/>
    <property type="molecule type" value="Genomic_DNA"/>
</dbReference>
<gene>
    <name evidence="4" type="ORF">DF200_05800</name>
</gene>
<reference evidence="4 5" key="1">
    <citation type="journal article" date="2018" name="Int. J. Syst. Evol. Microbiol.">
        <title>Bifidobacterium catulorum sp. nov., a novel taxon from the faeces of the baby common marmoset (Callithrix jacchus).</title>
        <authorList>
            <person name="Modesto M."/>
            <person name="Michelini S."/>
            <person name="Oki K."/>
            <person name="Biavati B."/>
            <person name="Watanabe K."/>
            <person name="Mattarelli P."/>
        </authorList>
    </citation>
    <scope>NUCLEOTIDE SEQUENCE [LARGE SCALE GENOMIC DNA]</scope>
    <source>
        <strain evidence="4 5">MRM 8.19</strain>
    </source>
</reference>
<comment type="caution">
    <text evidence="4">The sequence shown here is derived from an EMBL/GenBank/DDBJ whole genome shotgun (WGS) entry which is preliminary data.</text>
</comment>
<dbReference type="CDD" id="cd20736">
    <property type="entry name" value="PoNe_Nuclease"/>
    <property type="match status" value="1"/>
</dbReference>
<dbReference type="PANTHER" id="PTHR34039:SF1">
    <property type="entry name" value="UPF0102 PROTEIN YRAN"/>
    <property type="match status" value="1"/>
</dbReference>
<dbReference type="Proteomes" id="UP000245753">
    <property type="component" value="Unassembled WGS sequence"/>
</dbReference>
<sequence>MQAGRISNRQTTIAGEPSAAQVRQQIDRLTMRLHQPGLSPRQLGLLGEDYAELWLRERGWTILGRNWRTRHGELDIIALNRADQLTFVEVKTRRSATFGPPQDAVTEHKRRTLRHAGLEWMQRHGGAIRHRGTRFDVLAISVLGGRRAPQIRHIPGAF</sequence>
<dbReference type="AlphaFoldDB" id="A0A2U2MSE4"/>
<feature type="compositionally biased region" description="Polar residues" evidence="3">
    <location>
        <begin position="1"/>
        <end position="13"/>
    </location>
</feature>
<dbReference type="PANTHER" id="PTHR34039">
    <property type="entry name" value="UPF0102 PROTEIN YRAN"/>
    <property type="match status" value="1"/>
</dbReference>
<protein>
    <recommendedName>
        <fullName evidence="2">UPF0102 protein DF200_05800</fullName>
    </recommendedName>
</protein>